<dbReference type="Pfam" id="PF01425">
    <property type="entry name" value="Amidase"/>
    <property type="match status" value="2"/>
</dbReference>
<dbReference type="InterPro" id="IPR036928">
    <property type="entry name" value="AS_sf"/>
</dbReference>
<feature type="domain" description="Amidase" evidence="1">
    <location>
        <begin position="107"/>
        <end position="159"/>
    </location>
</feature>
<dbReference type="Gene3D" id="3.90.1300.10">
    <property type="entry name" value="Amidase signature (AS) domain"/>
    <property type="match status" value="1"/>
</dbReference>
<keyword evidence="3" id="KW-1185">Reference proteome</keyword>
<dbReference type="InterPro" id="IPR023631">
    <property type="entry name" value="Amidase_dom"/>
</dbReference>
<evidence type="ECO:0000313" key="2">
    <source>
        <dbReference type="EMBL" id="KAJ5117013.1"/>
    </source>
</evidence>
<protein>
    <submittedName>
        <fullName evidence="2">Amidase signature domain-containing protein</fullName>
    </submittedName>
</protein>
<evidence type="ECO:0000259" key="1">
    <source>
        <dbReference type="Pfam" id="PF01425"/>
    </source>
</evidence>
<dbReference type="PANTHER" id="PTHR42678">
    <property type="entry name" value="AMIDASE"/>
    <property type="match status" value="1"/>
</dbReference>
<dbReference type="SUPFAM" id="SSF75304">
    <property type="entry name" value="Amidase signature (AS) enzymes"/>
    <property type="match status" value="2"/>
</dbReference>
<name>A0A9W9GDR8_9EURO</name>
<sequence>MHSSTRPLDVLVATSRDLQALLDDNTITSETLVEVYFDQIEKHNHHGLRLHAIISTAPRSEILAAARLLDEERKRSPLHGIPIVVKVRRRNFTSISDSWIGFKMLILSVQDNMCTPSLGMETTCGSYALVGAKAKKDAVVVERLKEAGALIIGKANMSASWKCLPIQEIKILIREWANFKQRMMTTGWSPVGGQTQSPYVRGGVLPNATSIGHSTPAGSSSGSAVAVAAGFAPISIATESDGSLVCPAGRAGVYGLKLTVGAVPYFGCQANSPWVAASGAMGKSTLDVADTVSIMLRQPDLPKQVKDNWGGLRLGFVDFHVWKPRAAVVEDNEGFYQQLDKLLEEAIQKIILDGATVVRDVELITPLETVAGTNLSDFGQLMIHQARDGFSAFMDNFEDTPVRSVEELVQFNKDNSAIELPHDHSGQELIIAAVEDTMTDEEFQSESRQVRETATKSVESTLEKYGVDVIIGSSDARIAGVAAAAGFPVENVPLGNADFNGRAISLSVLAPAGHELDILKVMRAWEVSLPNARGPPPLLVNWDSFVGGNLKL</sequence>
<reference evidence="2" key="1">
    <citation type="submission" date="2022-11" db="EMBL/GenBank/DDBJ databases">
        <authorList>
            <person name="Petersen C."/>
        </authorList>
    </citation>
    <scope>NUCLEOTIDE SEQUENCE</scope>
    <source>
        <strain evidence="2">IBT 30069</strain>
    </source>
</reference>
<gene>
    <name evidence="2" type="ORF">N7456_001361</name>
</gene>
<feature type="domain" description="Amidase" evidence="1">
    <location>
        <begin position="203"/>
        <end position="515"/>
    </location>
</feature>
<dbReference type="OrthoDB" id="566138at2759"/>
<organism evidence="2 3">
    <name type="scientific">Penicillium angulare</name>
    <dbReference type="NCBI Taxonomy" id="116970"/>
    <lineage>
        <taxon>Eukaryota</taxon>
        <taxon>Fungi</taxon>
        <taxon>Dikarya</taxon>
        <taxon>Ascomycota</taxon>
        <taxon>Pezizomycotina</taxon>
        <taxon>Eurotiomycetes</taxon>
        <taxon>Eurotiomycetidae</taxon>
        <taxon>Eurotiales</taxon>
        <taxon>Aspergillaceae</taxon>
        <taxon>Penicillium</taxon>
    </lineage>
</organism>
<dbReference type="Proteomes" id="UP001149165">
    <property type="component" value="Unassembled WGS sequence"/>
</dbReference>
<dbReference type="PANTHER" id="PTHR42678:SF34">
    <property type="entry name" value="OS04G0183300 PROTEIN"/>
    <property type="match status" value="1"/>
</dbReference>
<comment type="caution">
    <text evidence="2">The sequence shown here is derived from an EMBL/GenBank/DDBJ whole genome shotgun (WGS) entry which is preliminary data.</text>
</comment>
<dbReference type="AlphaFoldDB" id="A0A9W9GDR8"/>
<evidence type="ECO:0000313" key="3">
    <source>
        <dbReference type="Proteomes" id="UP001149165"/>
    </source>
</evidence>
<reference evidence="2" key="2">
    <citation type="journal article" date="2023" name="IMA Fungus">
        <title>Comparative genomic study of the Penicillium genus elucidates a diverse pangenome and 15 lateral gene transfer events.</title>
        <authorList>
            <person name="Petersen C."/>
            <person name="Sorensen T."/>
            <person name="Nielsen M.R."/>
            <person name="Sondergaard T.E."/>
            <person name="Sorensen J.L."/>
            <person name="Fitzpatrick D.A."/>
            <person name="Frisvad J.C."/>
            <person name="Nielsen K.L."/>
        </authorList>
    </citation>
    <scope>NUCLEOTIDE SEQUENCE</scope>
    <source>
        <strain evidence="2">IBT 30069</strain>
    </source>
</reference>
<dbReference type="EMBL" id="JAPQKH010000001">
    <property type="protein sequence ID" value="KAJ5117013.1"/>
    <property type="molecule type" value="Genomic_DNA"/>
</dbReference>
<proteinExistence type="predicted"/>
<accession>A0A9W9GDR8</accession>